<feature type="domain" description="Glycosyltransferase subfamily 4-like N-terminal" evidence="2">
    <location>
        <begin position="25"/>
        <end position="187"/>
    </location>
</feature>
<dbReference type="Gene3D" id="3.40.50.2000">
    <property type="entry name" value="Glycogen Phosphorylase B"/>
    <property type="match status" value="2"/>
</dbReference>
<keyword evidence="4" id="KW-1185">Reference proteome</keyword>
<evidence type="ECO:0000259" key="1">
    <source>
        <dbReference type="Pfam" id="PF00534"/>
    </source>
</evidence>
<evidence type="ECO:0000259" key="2">
    <source>
        <dbReference type="Pfam" id="PF13439"/>
    </source>
</evidence>
<name>A0ABX2E4C2_9FLAO</name>
<dbReference type="EMBL" id="JABRWQ010000002">
    <property type="protein sequence ID" value="NRD22821.1"/>
    <property type="molecule type" value="Genomic_DNA"/>
</dbReference>
<dbReference type="Pfam" id="PF13439">
    <property type="entry name" value="Glyco_transf_4"/>
    <property type="match status" value="1"/>
</dbReference>
<dbReference type="Pfam" id="PF00534">
    <property type="entry name" value="Glycos_transf_1"/>
    <property type="match status" value="1"/>
</dbReference>
<dbReference type="CDD" id="cd03801">
    <property type="entry name" value="GT4_PimA-like"/>
    <property type="match status" value="1"/>
</dbReference>
<dbReference type="PANTHER" id="PTHR45947:SF14">
    <property type="entry name" value="SLL1723 PROTEIN"/>
    <property type="match status" value="1"/>
</dbReference>
<proteinExistence type="predicted"/>
<evidence type="ECO:0000313" key="3">
    <source>
        <dbReference type="EMBL" id="NRD22821.1"/>
    </source>
</evidence>
<dbReference type="InterPro" id="IPR001296">
    <property type="entry name" value="Glyco_trans_1"/>
</dbReference>
<organism evidence="3 4">
    <name type="scientific">Winogradskyella litoriviva</name>
    <dbReference type="NCBI Taxonomy" id="1220182"/>
    <lineage>
        <taxon>Bacteria</taxon>
        <taxon>Pseudomonadati</taxon>
        <taxon>Bacteroidota</taxon>
        <taxon>Flavobacteriia</taxon>
        <taxon>Flavobacteriales</taxon>
        <taxon>Flavobacteriaceae</taxon>
        <taxon>Winogradskyella</taxon>
    </lineage>
</organism>
<protein>
    <submittedName>
        <fullName evidence="3">Glycosyltransferase family 4 protein</fullName>
    </submittedName>
</protein>
<gene>
    <name evidence="3" type="ORF">HNV10_06190</name>
</gene>
<sequence length="388" mass="43618">MSLTEKLHIGFITMEYPHSSTGNSGGLGTSIKHLTRALSDEGYKVSVFIVNQDENAEIDDSGITLYKIKHKTFRAFNWLLYRIYANKRINLICKNKGVDILEAPDWTGLTAFMKFKIPVVIRFHGSDTYFCHLEKRPQKWKNRFLESNALKMADAYIAPTEFAATETQKLFKINKKEIRTIHYGLSLNDFINNNPSSFTPNTILYIGTIIRKKGVLDLAQIFNLVVEANPEVKLILVGADSGDVQTGTNSTYSLFEALLTPKALSNVSYLGKVPYTEVKNCIKNAQVCVFPSFAETLGMVTIESMAMQKAVVNTSIGWAQSLIDNGENGYLIHPTHHKEYAERINSLLNDIPKCISIGKAARLKVDSAFNMKIQVKKNIQFYKELIGL</sequence>
<dbReference type="RefSeq" id="WP_173300453.1">
    <property type="nucleotide sequence ID" value="NZ_JABRWQ010000002.1"/>
</dbReference>
<reference evidence="3 4" key="1">
    <citation type="journal article" date="2015" name="Int. J. Syst. Evol. Microbiol.">
        <title>Winogradskyella litoriviva sp. nov., isolated from coastal seawater.</title>
        <authorList>
            <person name="Nedashkovskaya O.I."/>
            <person name="Kukhlevskiy A.D."/>
            <person name="Zhukova N.V."/>
            <person name="Kim S.J."/>
            <person name="Rhee S.K."/>
            <person name="Mikhailov V.V."/>
        </authorList>
    </citation>
    <scope>NUCLEOTIDE SEQUENCE [LARGE SCALE GENOMIC DNA]</scope>
    <source>
        <strain evidence="3 4">KMM6491</strain>
    </source>
</reference>
<dbReference type="InterPro" id="IPR050194">
    <property type="entry name" value="Glycosyltransferase_grp1"/>
</dbReference>
<accession>A0ABX2E4C2</accession>
<dbReference type="InterPro" id="IPR028098">
    <property type="entry name" value="Glyco_trans_4-like_N"/>
</dbReference>
<feature type="domain" description="Glycosyl transferase family 1" evidence="1">
    <location>
        <begin position="197"/>
        <end position="362"/>
    </location>
</feature>
<dbReference type="SUPFAM" id="SSF53756">
    <property type="entry name" value="UDP-Glycosyltransferase/glycogen phosphorylase"/>
    <property type="match status" value="1"/>
</dbReference>
<dbReference type="Proteomes" id="UP000805085">
    <property type="component" value="Unassembled WGS sequence"/>
</dbReference>
<dbReference type="PANTHER" id="PTHR45947">
    <property type="entry name" value="SULFOQUINOVOSYL TRANSFERASE SQD2"/>
    <property type="match status" value="1"/>
</dbReference>
<evidence type="ECO:0000313" key="4">
    <source>
        <dbReference type="Proteomes" id="UP000805085"/>
    </source>
</evidence>
<comment type="caution">
    <text evidence="3">The sequence shown here is derived from an EMBL/GenBank/DDBJ whole genome shotgun (WGS) entry which is preliminary data.</text>
</comment>